<protein>
    <recommendedName>
        <fullName evidence="8">C2H2-type domain-containing protein</fullName>
    </recommendedName>
</protein>
<dbReference type="InterPro" id="IPR036236">
    <property type="entry name" value="Znf_C2H2_sf"/>
</dbReference>
<dbReference type="Gene3D" id="3.30.160.60">
    <property type="entry name" value="Classic Zinc Finger"/>
    <property type="match status" value="3"/>
</dbReference>
<keyword evidence="3 6" id="KW-0863">Zinc-finger</keyword>
<feature type="domain" description="C2H2-type" evidence="8">
    <location>
        <begin position="312"/>
        <end position="341"/>
    </location>
</feature>
<dbReference type="PROSITE" id="PS00028">
    <property type="entry name" value="ZINC_FINGER_C2H2_1"/>
    <property type="match status" value="4"/>
</dbReference>
<dbReference type="SUPFAM" id="SSF57667">
    <property type="entry name" value="beta-beta-alpha zinc fingers"/>
    <property type="match status" value="2"/>
</dbReference>
<dbReference type="Proteomes" id="UP001217089">
    <property type="component" value="Unassembled WGS sequence"/>
</dbReference>
<dbReference type="SMART" id="SM00355">
    <property type="entry name" value="ZnF_C2H2"/>
    <property type="match status" value="7"/>
</dbReference>
<name>A0ABQ9FBG9_TEGGR</name>
<feature type="domain" description="C2H2-type" evidence="8">
    <location>
        <begin position="345"/>
        <end position="368"/>
    </location>
</feature>
<keyword evidence="2" id="KW-0479">Metal-binding</keyword>
<feature type="domain" description="C2H2-type" evidence="8">
    <location>
        <begin position="764"/>
        <end position="787"/>
    </location>
</feature>
<evidence type="ECO:0000256" key="1">
    <source>
        <dbReference type="ARBA" id="ARBA00004123"/>
    </source>
</evidence>
<keyword evidence="10" id="KW-1185">Reference proteome</keyword>
<evidence type="ECO:0000256" key="3">
    <source>
        <dbReference type="ARBA" id="ARBA00022771"/>
    </source>
</evidence>
<dbReference type="InterPro" id="IPR013087">
    <property type="entry name" value="Znf_C2H2_type"/>
</dbReference>
<accession>A0ABQ9FBG9</accession>
<feature type="domain" description="C2H2-type" evidence="8">
    <location>
        <begin position="26"/>
        <end position="53"/>
    </location>
</feature>
<evidence type="ECO:0000313" key="10">
    <source>
        <dbReference type="Proteomes" id="UP001217089"/>
    </source>
</evidence>
<evidence type="ECO:0000256" key="5">
    <source>
        <dbReference type="ARBA" id="ARBA00023242"/>
    </source>
</evidence>
<dbReference type="PROSITE" id="PS50157">
    <property type="entry name" value="ZINC_FINGER_C2H2_2"/>
    <property type="match status" value="5"/>
</dbReference>
<dbReference type="EMBL" id="JARBDR010000440">
    <property type="protein sequence ID" value="KAJ8313003.1"/>
    <property type="molecule type" value="Genomic_DNA"/>
</dbReference>
<feature type="domain" description="C2H2-type" evidence="8">
    <location>
        <begin position="705"/>
        <end position="732"/>
    </location>
</feature>
<evidence type="ECO:0000313" key="9">
    <source>
        <dbReference type="EMBL" id="KAJ8313003.1"/>
    </source>
</evidence>
<gene>
    <name evidence="9" type="ORF">KUTeg_010376</name>
</gene>
<dbReference type="PANTHER" id="PTHR24396">
    <property type="entry name" value="ZINC FINGER PROTEIN"/>
    <property type="match status" value="1"/>
</dbReference>
<dbReference type="InterPro" id="IPR051643">
    <property type="entry name" value="Transcr_Reg_ZincFinger"/>
</dbReference>
<evidence type="ECO:0000256" key="6">
    <source>
        <dbReference type="PROSITE-ProRule" id="PRU00042"/>
    </source>
</evidence>
<proteinExistence type="predicted"/>
<keyword evidence="5" id="KW-0539">Nucleus</keyword>
<dbReference type="PANTHER" id="PTHR24396:SF19">
    <property type="entry name" value="FI01119P"/>
    <property type="match status" value="1"/>
</dbReference>
<sequence>MICNKGFFQKGHYKGHLVSHKGIKRFKCEDCNKEFSNKTVLQRHKKICTKYSKISSKEPSVCHICEEKFKTIYGLKEHVEEKHGENMHYLGSEYKQRESLCYQKRSCSILLQNSNEEPNIETGKQCCKEMVDSSVESDMKAVDEGEDENVQEQPMIVSTEHLMSHVVDHEIKSEDFSDDLPFHQVSSFRSKRKGTTIEDKSMSKGDNLDIAESKEMFKDLNSVSKIKTVLSSEWPKFGSDLHLKSNDSNFMKYGYFHSKTCEHSLQCHNYSKCQKCHNCLFIFSNIKDREVIKTDKRTIKHSHGSFTNKMIYRCQFCSKAFSIRVILRRHKKYCVKLKLKKADSFKCEICRSLFFKENTLRKHYSQNHGKTLLYRCSCGFIFRWRKAFRSHQQNCLSRLKDTKTTEFSQNKVVEMDSMIKKIYEIVSHSFHGNKPETMVTPSDRISPRSETQGLDNQETEGIKTEGQQGKTVLNALPSLYTKCNTCQTTSGSSFGKNMDSVDCPHYYCSDLSNQECTVVKNNIQDSSCCHSDMAQSERSTYGSKEDFKRDISVKHGTNAAKSTSGRNRVKGLGYKDQLHYKNPLENETVQSRTSFSNGTVVITLSEDTQHQDVHDKDKSPVDETERVLQNSNTGSCIDLTFSEEENSCHGSSSEGDQSHQYVSGKYNDANYKLSSECLKLLNNQCSSFVDNPLHVRMFKKRTNHYFCRFCNKYFLYKTVYQNHMKLHKNDKTVTSKHFSGGSSEQNQDFYLSNTSICKPLDKKHTCKICGDTFKGIGSLKEHTSGLHGTVDRYQCNCGRSFKWRSSLGMHKQKCKESNNAFSVNGSAKHSKNVKKVSSNLNNGLMVNMKMQMYEETRPGTILNETDNYEETLSYNELTHSSTDTFQSGHPECETTESLQSGDVTYDTRETDQSRNITYDTTGTYQSEESVYAGPDQSEHSMYFTTKTSQSGDLEYETRKNNQYENFDYNNAEMIQLEQTRNMSQETEVFKIETDDNIGLKIKTENNDVNDIEYCMNPLDNQNISVVQEKESENCSSYEKAQTLEISHIVKNVSASFNMTEGRSQTDCTDYGPASEMASNISVNYEQLYYTGGQILSRSLDHTMTQNSIDQGSVITNYLDWKSLQFQPKSKTSVSPYKRNLVGIIPG</sequence>
<organism evidence="9 10">
    <name type="scientific">Tegillarca granosa</name>
    <name type="common">Malaysian cockle</name>
    <name type="synonym">Anadara granosa</name>
    <dbReference type="NCBI Taxonomy" id="220873"/>
    <lineage>
        <taxon>Eukaryota</taxon>
        <taxon>Metazoa</taxon>
        <taxon>Spiralia</taxon>
        <taxon>Lophotrochozoa</taxon>
        <taxon>Mollusca</taxon>
        <taxon>Bivalvia</taxon>
        <taxon>Autobranchia</taxon>
        <taxon>Pteriomorphia</taxon>
        <taxon>Arcoida</taxon>
        <taxon>Arcoidea</taxon>
        <taxon>Arcidae</taxon>
        <taxon>Tegillarca</taxon>
    </lineage>
</organism>
<feature type="region of interest" description="Disordered" evidence="7">
    <location>
        <begin position="881"/>
        <end position="900"/>
    </location>
</feature>
<feature type="region of interest" description="Disordered" evidence="7">
    <location>
        <begin position="434"/>
        <end position="464"/>
    </location>
</feature>
<comment type="subcellular location">
    <subcellularLocation>
        <location evidence="1">Nucleus</location>
    </subcellularLocation>
</comment>
<reference evidence="9 10" key="1">
    <citation type="submission" date="2022-12" db="EMBL/GenBank/DDBJ databases">
        <title>Chromosome-level genome of Tegillarca granosa.</title>
        <authorList>
            <person name="Kim J."/>
        </authorList>
    </citation>
    <scope>NUCLEOTIDE SEQUENCE [LARGE SCALE GENOMIC DNA]</scope>
    <source>
        <strain evidence="9">Teg-2019</strain>
        <tissue evidence="9">Adductor muscle</tissue>
    </source>
</reference>
<evidence type="ECO:0000256" key="2">
    <source>
        <dbReference type="ARBA" id="ARBA00022723"/>
    </source>
</evidence>
<evidence type="ECO:0000256" key="4">
    <source>
        <dbReference type="ARBA" id="ARBA00022833"/>
    </source>
</evidence>
<comment type="caution">
    <text evidence="9">The sequence shown here is derived from an EMBL/GenBank/DDBJ whole genome shotgun (WGS) entry which is preliminary data.</text>
</comment>
<evidence type="ECO:0000259" key="8">
    <source>
        <dbReference type="PROSITE" id="PS50157"/>
    </source>
</evidence>
<keyword evidence="4" id="KW-0862">Zinc</keyword>
<evidence type="ECO:0000256" key="7">
    <source>
        <dbReference type="SAM" id="MobiDB-lite"/>
    </source>
</evidence>